<organism evidence="2 3">
    <name type="scientific">Phytophthora aleatoria</name>
    <dbReference type="NCBI Taxonomy" id="2496075"/>
    <lineage>
        <taxon>Eukaryota</taxon>
        <taxon>Sar</taxon>
        <taxon>Stramenopiles</taxon>
        <taxon>Oomycota</taxon>
        <taxon>Peronosporomycetes</taxon>
        <taxon>Peronosporales</taxon>
        <taxon>Peronosporaceae</taxon>
        <taxon>Phytophthora</taxon>
    </lineage>
</organism>
<dbReference type="EMBL" id="JAENGY010000217">
    <property type="protein sequence ID" value="KAG6969148.1"/>
    <property type="molecule type" value="Genomic_DNA"/>
</dbReference>
<comment type="caution">
    <text evidence="2">The sequence shown here is derived from an EMBL/GenBank/DDBJ whole genome shotgun (WGS) entry which is preliminary data.</text>
</comment>
<dbReference type="AlphaFoldDB" id="A0A8J5IPP4"/>
<dbReference type="InterPro" id="IPR025789">
    <property type="entry name" value="DOT1_dom"/>
</dbReference>
<keyword evidence="3" id="KW-1185">Reference proteome</keyword>
<gene>
    <name evidence="2" type="ORF">JG688_00005462</name>
</gene>
<reference evidence="2" key="1">
    <citation type="submission" date="2021-01" db="EMBL/GenBank/DDBJ databases">
        <title>Phytophthora aleatoria, a newly-described species from Pinus radiata is distinct from Phytophthora cactorum isolates based on comparative genomics.</title>
        <authorList>
            <person name="Mcdougal R."/>
            <person name="Panda P."/>
            <person name="Williams N."/>
            <person name="Studholme D.J."/>
        </authorList>
    </citation>
    <scope>NUCLEOTIDE SEQUENCE</scope>
    <source>
        <strain evidence="2">NZFS 4037</strain>
    </source>
</reference>
<dbReference type="Proteomes" id="UP000709295">
    <property type="component" value="Unassembled WGS sequence"/>
</dbReference>
<dbReference type="Pfam" id="PF08123">
    <property type="entry name" value="DOT1"/>
    <property type="match status" value="1"/>
</dbReference>
<evidence type="ECO:0000259" key="1">
    <source>
        <dbReference type="Pfam" id="PF08123"/>
    </source>
</evidence>
<feature type="non-terminal residue" evidence="2">
    <location>
        <position position="1"/>
    </location>
</feature>
<protein>
    <recommendedName>
        <fullName evidence="1">DOT1 domain-containing protein</fullName>
    </recommendedName>
</protein>
<sequence>VGPVWANDIFLDIGCGIGNIVAQFALQTPVRSCIGVEIRSDLWCLGCQLISRFPNVQLLHNPFQARIYSVSDRIIFYLGQSIDGRTQQFICWKLFRRQRPCRLVQNLGFCEQNPCGVSIISHILSIFIGQTDINHDCKASLY</sequence>
<evidence type="ECO:0000313" key="2">
    <source>
        <dbReference type="EMBL" id="KAG6969148.1"/>
    </source>
</evidence>
<proteinExistence type="predicted"/>
<evidence type="ECO:0000313" key="3">
    <source>
        <dbReference type="Proteomes" id="UP000709295"/>
    </source>
</evidence>
<accession>A0A8J5IPP4</accession>
<name>A0A8J5IPP4_9STRA</name>
<feature type="domain" description="DOT1" evidence="1">
    <location>
        <begin position="6"/>
        <end position="40"/>
    </location>
</feature>
<dbReference type="GO" id="GO:0031151">
    <property type="term" value="F:histone H3K79 methyltransferase activity"/>
    <property type="evidence" value="ECO:0007669"/>
    <property type="project" value="InterPro"/>
</dbReference>